<feature type="region of interest" description="Disordered" evidence="1">
    <location>
        <begin position="95"/>
        <end position="133"/>
    </location>
</feature>
<feature type="region of interest" description="Disordered" evidence="1">
    <location>
        <begin position="809"/>
        <end position="846"/>
    </location>
</feature>
<protein>
    <submittedName>
        <fullName evidence="2">Uncharacterized protein</fullName>
    </submittedName>
</protein>
<feature type="compositionally biased region" description="Low complexity" evidence="1">
    <location>
        <begin position="813"/>
        <end position="844"/>
    </location>
</feature>
<feature type="compositionally biased region" description="Low complexity" evidence="1">
    <location>
        <begin position="427"/>
        <end position="437"/>
    </location>
</feature>
<feature type="region of interest" description="Disordered" evidence="1">
    <location>
        <begin position="1"/>
        <end position="77"/>
    </location>
</feature>
<organism evidence="2 3">
    <name type="scientific">Drosophila navojoa</name>
    <name type="common">Fruit fly</name>
    <dbReference type="NCBI Taxonomy" id="7232"/>
    <lineage>
        <taxon>Eukaryota</taxon>
        <taxon>Metazoa</taxon>
        <taxon>Ecdysozoa</taxon>
        <taxon>Arthropoda</taxon>
        <taxon>Hexapoda</taxon>
        <taxon>Insecta</taxon>
        <taxon>Pterygota</taxon>
        <taxon>Neoptera</taxon>
        <taxon>Endopterygota</taxon>
        <taxon>Diptera</taxon>
        <taxon>Brachycera</taxon>
        <taxon>Muscomorpha</taxon>
        <taxon>Ephydroidea</taxon>
        <taxon>Drosophilidae</taxon>
        <taxon>Drosophila</taxon>
    </lineage>
</organism>
<feature type="compositionally biased region" description="Acidic residues" evidence="1">
    <location>
        <begin position="917"/>
        <end position="936"/>
    </location>
</feature>
<comment type="caution">
    <text evidence="2">The sequence shown here is derived from an EMBL/GenBank/DDBJ whole genome shotgun (WGS) entry which is preliminary data.</text>
</comment>
<evidence type="ECO:0000313" key="3">
    <source>
        <dbReference type="Proteomes" id="UP000295192"/>
    </source>
</evidence>
<feature type="region of interest" description="Disordered" evidence="1">
    <location>
        <begin position="676"/>
        <end position="698"/>
    </location>
</feature>
<dbReference type="OrthoDB" id="6106100at2759"/>
<name>A0A484AW32_DRONA</name>
<dbReference type="OMA" id="CEEESMV"/>
<dbReference type="EMBL" id="LSRL02000526">
    <property type="protein sequence ID" value="TDG40614.1"/>
    <property type="molecule type" value="Genomic_DNA"/>
</dbReference>
<accession>A0A484AW32</accession>
<feature type="compositionally biased region" description="Low complexity" evidence="1">
    <location>
        <begin position="1"/>
        <end position="52"/>
    </location>
</feature>
<sequence>MHSQQLLHHQTLQHPHPQQQQPPYYDQQQHQQHQHQQQQHQQQQQQYNTLQYGRGCTAPPPLTAPHNRSMDQLESSSDQIQYNLSNCFPKSYTEYYQQHHQQQQQQQSQQQQQQQQQHQQQPSQQQSQKFHTNSASNAQLLNAIEHDYQPTYAVVERVPPPPPAPSSALLNTNPFLAASNFKKYDAAGDELLGSMQRSKRGKVGSLLDRIDVDKKFYSLKFPNGGNKLKKPAYNLNSSLGVAATATAQQPKCKRHHSFAGGSHGDIESNGKPMRLYDPPVYENVADKCGNELDLDLDLDVGGDGSSSSMPAGHHTLHMNHHSLKHNLNLATVQLHSQPAAVVSASHKKKHHHRQHQQKADASGAGAADFQLMEPERLSIYRSDSGISNSSYESQLPALGQRTPKPHKASAAGLNLTRKPLYMNVEGQQQQHQQQQQQLARAGSPAHINSSYESASSAPVTDPTSLSSSNSLYSSGIGTVSSRCNRHPQQQQQQQQQQQHHQRQPTPEITTPEDYEQYQLGHQPAHSASMLSVASSLSAASRGKCKPPSTPAAAAAASTTAAATMQQLPHRVGPHEQTQLLATNPFLALKRQCNNNNASSNSKANSSVCSKKLRRQTISDPYAHIKRHYADVDAAASAASNSNNNNNATEADSHCTAATSFTAAAAAAASEVEQQINNNNNNSINNGPGPGQRCGRGNHQQQMLMPNELLLQASQLTAVDCNHNLRYVPPLPTAPPPIQAAAGAYDCLVVRRPMRLPLRKHHTFHFQTTETANGKLQQLRRQLQQQQLERAQGPLIFRPLALSERHAFKPISPTPATTAAAASAASASPAQQQQLQQEQQQPAAAMGQLNPAASLEALEVLTKTHPDFMFARTKPQHEQIAATATTAATPTAAAADAAEEEDEDLGYSFCEEEYMVDDEEPAHDNDDDDDDEDEDEAAAAASHNLRAPPTTPAHSAAVANATAGALKYFMTQSYREVHI</sequence>
<gene>
    <name evidence="2" type="ORF">AWZ03_012963</name>
</gene>
<reference evidence="2 3" key="1">
    <citation type="journal article" date="2019" name="J. Hered.">
        <title>An Improved Genome Assembly for Drosophila navojoa, the Basal Species in the mojavensis Cluster.</title>
        <authorList>
            <person name="Vanderlinde T."/>
            <person name="Dupim E.G."/>
            <person name="Nazario-Yepiz N.O."/>
            <person name="Carvalho A.B."/>
        </authorList>
    </citation>
    <scope>NUCLEOTIDE SEQUENCE [LARGE SCALE GENOMIC DNA]</scope>
    <source>
        <strain evidence="2">Navoj_Jal97</strain>
        <tissue evidence="2">Whole organism</tissue>
    </source>
</reference>
<feature type="compositionally biased region" description="Low complexity" evidence="1">
    <location>
        <begin position="880"/>
        <end position="895"/>
    </location>
</feature>
<keyword evidence="3" id="KW-1185">Reference proteome</keyword>
<feature type="region of interest" description="Disordered" evidence="1">
    <location>
        <begin position="342"/>
        <end position="365"/>
    </location>
</feature>
<feature type="compositionally biased region" description="Polar residues" evidence="1">
    <location>
        <begin position="446"/>
        <end position="463"/>
    </location>
</feature>
<feature type="compositionally biased region" description="Low complexity" evidence="1">
    <location>
        <begin position="98"/>
        <end position="128"/>
    </location>
</feature>
<evidence type="ECO:0000256" key="1">
    <source>
        <dbReference type="SAM" id="MobiDB-lite"/>
    </source>
</evidence>
<feature type="compositionally biased region" description="Low complexity" evidence="1">
    <location>
        <begin position="676"/>
        <end position="685"/>
    </location>
</feature>
<feature type="region of interest" description="Disordered" evidence="1">
    <location>
        <begin position="917"/>
        <end position="955"/>
    </location>
</feature>
<evidence type="ECO:0000313" key="2">
    <source>
        <dbReference type="EMBL" id="TDG40614.1"/>
    </source>
</evidence>
<feature type="region of interest" description="Disordered" evidence="1">
    <location>
        <begin position="252"/>
        <end position="271"/>
    </location>
</feature>
<proteinExistence type="predicted"/>
<dbReference type="Proteomes" id="UP000295192">
    <property type="component" value="Unassembled WGS sequence"/>
</dbReference>
<feature type="compositionally biased region" description="Basic residues" evidence="1">
    <location>
        <begin position="345"/>
        <end position="356"/>
    </location>
</feature>
<feature type="compositionally biased region" description="Low complexity" evidence="1">
    <location>
        <begin position="486"/>
        <end position="498"/>
    </location>
</feature>
<feature type="region of interest" description="Disordered" evidence="1">
    <location>
        <begin position="425"/>
        <end position="508"/>
    </location>
</feature>
<feature type="compositionally biased region" description="Low complexity" evidence="1">
    <location>
        <begin position="464"/>
        <end position="474"/>
    </location>
</feature>
<dbReference type="AlphaFoldDB" id="A0A484AW32"/>
<feature type="region of interest" description="Disordered" evidence="1">
    <location>
        <begin position="878"/>
        <end position="902"/>
    </location>
</feature>